<evidence type="ECO:0000256" key="1">
    <source>
        <dbReference type="SAM" id="Phobius"/>
    </source>
</evidence>
<dbReference type="EMBL" id="HQ908425">
    <property type="protein sequence ID" value="ADW83130.1"/>
    <property type="molecule type" value="Genomic_DNA"/>
</dbReference>
<feature type="transmembrane region" description="Helical" evidence="1">
    <location>
        <begin position="29"/>
        <end position="52"/>
    </location>
</feature>
<dbReference type="GO" id="GO:0016020">
    <property type="term" value="C:membrane"/>
    <property type="evidence" value="ECO:0007669"/>
    <property type="project" value="InterPro"/>
</dbReference>
<dbReference type="RefSeq" id="YP_004222758.1">
    <property type="nucleotide sequence ID" value="NC_015117.1"/>
</dbReference>
<dbReference type="GO" id="GO:0008177">
    <property type="term" value="F:succinate dehydrogenase (quinone) activity"/>
    <property type="evidence" value="ECO:0007669"/>
    <property type="project" value="UniProtKB-EC"/>
</dbReference>
<proteinExistence type="predicted"/>
<reference evidence="2" key="1">
    <citation type="submission" date="2011-01" db="EMBL/GenBank/DDBJ databases">
        <authorList>
            <person name="Lang B.F."/>
            <person name="Burger G.B."/>
        </authorList>
    </citation>
    <scope>NUCLEOTIDE SEQUENCE</scope>
    <source>
        <strain evidence="2">UTEX 64</strain>
    </source>
</reference>
<keyword evidence="1" id="KW-0472">Membrane</keyword>
<dbReference type="Gene3D" id="1.20.1300.10">
    <property type="entry name" value="Fumarate reductase/succinate dehydrogenase, transmembrane subunit"/>
    <property type="match status" value="1"/>
</dbReference>
<sequence length="93" mass="11377">MLSTIKQILYFLEKKSGWLDWIFQRVSSLFLLPFCFYFNNLLFINHFLFFHIKLGLYSILEDYIHNETIKEILSLFIRLIIILGIKDLYLLFY</sequence>
<protein>
    <submittedName>
        <fullName evidence="2">Succinate dehydrogenase subunit 4</fullName>
        <ecNumber evidence="2">1.3.5.1</ecNumber>
    </submittedName>
</protein>
<keyword evidence="2" id="KW-0560">Oxidoreductase</keyword>
<geneLocation type="mitochondrion" evidence="2"/>
<accession>E9P6E6</accession>
<keyword evidence="1" id="KW-0812">Transmembrane</keyword>
<keyword evidence="2" id="KW-0496">Mitochondrion</keyword>
<dbReference type="EC" id="1.3.5.1" evidence="2"/>
<feature type="transmembrane region" description="Helical" evidence="1">
    <location>
        <begin position="72"/>
        <end position="92"/>
    </location>
</feature>
<gene>
    <name evidence="2" type="primary">sdh4</name>
</gene>
<dbReference type="InterPro" id="IPR034804">
    <property type="entry name" value="SQR/QFR_C/D"/>
</dbReference>
<dbReference type="AlphaFoldDB" id="E9P6E6"/>
<keyword evidence="1" id="KW-1133">Transmembrane helix</keyword>
<evidence type="ECO:0000313" key="2">
    <source>
        <dbReference type="EMBL" id="ADW83130.1"/>
    </source>
</evidence>
<name>E9P6E6_9EUKA</name>
<dbReference type="SUPFAM" id="SSF81343">
    <property type="entry name" value="Fumarate reductase respiratory complex transmembrane subunits"/>
    <property type="match status" value="1"/>
</dbReference>
<organism evidence="2">
    <name type="scientific">Glaucocystis nostochinearum</name>
    <dbReference type="NCBI Taxonomy" id="38271"/>
    <lineage>
        <taxon>Eukaryota</taxon>
        <taxon>Glaucocystophyceae</taxon>
        <taxon>Glaucocystales</taxon>
        <taxon>Glaucocystaceae</taxon>
        <taxon>Glaucocystis</taxon>
    </lineage>
</organism>
<dbReference type="GeneID" id="10210885"/>